<dbReference type="InterPro" id="IPR006162">
    <property type="entry name" value="Ppantetheine_attach_site"/>
</dbReference>
<dbReference type="CDD" id="cd05930">
    <property type="entry name" value="A_NRPS"/>
    <property type="match status" value="1"/>
</dbReference>
<dbReference type="InterPro" id="IPR020845">
    <property type="entry name" value="AMP-binding_CS"/>
</dbReference>
<name>A0A7K1UAL4_9BACT</name>
<protein>
    <submittedName>
        <fullName evidence="6">Amino acid adenylation domain-containing protein</fullName>
    </submittedName>
</protein>
<dbReference type="Gene3D" id="3.40.50.12780">
    <property type="entry name" value="N-terminal domain of ligase-like"/>
    <property type="match status" value="1"/>
</dbReference>
<dbReference type="NCBIfam" id="NF003417">
    <property type="entry name" value="PRK04813.1"/>
    <property type="match status" value="2"/>
</dbReference>
<dbReference type="InterPro" id="IPR036736">
    <property type="entry name" value="ACP-like_sf"/>
</dbReference>
<dbReference type="InterPro" id="IPR009081">
    <property type="entry name" value="PP-bd_ACP"/>
</dbReference>
<dbReference type="SUPFAM" id="SSF47336">
    <property type="entry name" value="ACP-like"/>
    <property type="match status" value="2"/>
</dbReference>
<evidence type="ECO:0000256" key="4">
    <source>
        <dbReference type="ARBA" id="ARBA00022553"/>
    </source>
</evidence>
<dbReference type="SMART" id="SM00823">
    <property type="entry name" value="PKS_PP"/>
    <property type="match status" value="2"/>
</dbReference>
<dbReference type="GO" id="GO:0003824">
    <property type="term" value="F:catalytic activity"/>
    <property type="evidence" value="ECO:0007669"/>
    <property type="project" value="InterPro"/>
</dbReference>
<dbReference type="Gene3D" id="3.30.300.30">
    <property type="match status" value="2"/>
</dbReference>
<dbReference type="FunFam" id="3.30.559.10:FF:000012">
    <property type="entry name" value="Non-ribosomal peptide synthetase"/>
    <property type="match status" value="1"/>
</dbReference>
<evidence type="ECO:0000256" key="1">
    <source>
        <dbReference type="ARBA" id="ARBA00001957"/>
    </source>
</evidence>
<dbReference type="FunFam" id="3.40.50.980:FF:000001">
    <property type="entry name" value="Non-ribosomal peptide synthetase"/>
    <property type="match status" value="2"/>
</dbReference>
<dbReference type="Pfam" id="PF13193">
    <property type="entry name" value="AMP-binding_C"/>
    <property type="match status" value="2"/>
</dbReference>
<dbReference type="GO" id="GO:0005829">
    <property type="term" value="C:cytosol"/>
    <property type="evidence" value="ECO:0007669"/>
    <property type="project" value="TreeGrafter"/>
</dbReference>
<dbReference type="PROSITE" id="PS50075">
    <property type="entry name" value="CARRIER"/>
    <property type="match status" value="2"/>
</dbReference>
<dbReference type="Gene3D" id="3.40.50.980">
    <property type="match status" value="2"/>
</dbReference>
<dbReference type="InterPro" id="IPR000873">
    <property type="entry name" value="AMP-dep_synth/lig_dom"/>
</dbReference>
<reference evidence="6 7" key="1">
    <citation type="submission" date="2019-12" db="EMBL/GenBank/DDBJ databases">
        <title>Chitinophaga sp. strain ysch24 (GDMCC 1.1355), whole genome shotgun sequence.</title>
        <authorList>
            <person name="Zhang X."/>
        </authorList>
    </citation>
    <scope>NUCLEOTIDE SEQUENCE [LARGE SCALE GENOMIC DNA]</scope>
    <source>
        <strain evidence="7">ysch24</strain>
    </source>
</reference>
<evidence type="ECO:0000256" key="3">
    <source>
        <dbReference type="ARBA" id="ARBA00022450"/>
    </source>
</evidence>
<dbReference type="Pfam" id="PF00550">
    <property type="entry name" value="PP-binding"/>
    <property type="match status" value="2"/>
</dbReference>
<evidence type="ECO:0000259" key="5">
    <source>
        <dbReference type="PROSITE" id="PS50075"/>
    </source>
</evidence>
<dbReference type="EMBL" id="WRXN01000013">
    <property type="protein sequence ID" value="MVT11422.1"/>
    <property type="molecule type" value="Genomic_DNA"/>
</dbReference>
<dbReference type="Gene3D" id="3.30.559.10">
    <property type="entry name" value="Chloramphenicol acetyltransferase-like domain"/>
    <property type="match status" value="3"/>
</dbReference>
<keyword evidence="4" id="KW-0597">Phosphoprotein</keyword>
<feature type="domain" description="Carrier" evidence="5">
    <location>
        <begin position="2519"/>
        <end position="2594"/>
    </location>
</feature>
<evidence type="ECO:0000256" key="2">
    <source>
        <dbReference type="ARBA" id="ARBA00006432"/>
    </source>
</evidence>
<dbReference type="NCBIfam" id="TIGR01733">
    <property type="entry name" value="AA-adenyl-dom"/>
    <property type="match status" value="2"/>
</dbReference>
<proteinExistence type="inferred from homology"/>
<dbReference type="Proteomes" id="UP000461730">
    <property type="component" value="Unassembled WGS sequence"/>
</dbReference>
<dbReference type="PANTHER" id="PTHR45527">
    <property type="entry name" value="NONRIBOSOMAL PEPTIDE SYNTHETASE"/>
    <property type="match status" value="1"/>
</dbReference>
<gene>
    <name evidence="6" type="ORF">GO493_24365</name>
</gene>
<evidence type="ECO:0000313" key="6">
    <source>
        <dbReference type="EMBL" id="MVT11422.1"/>
    </source>
</evidence>
<dbReference type="Gene3D" id="2.30.38.10">
    <property type="entry name" value="Luciferase, Domain 3"/>
    <property type="match status" value="1"/>
</dbReference>
<accession>A0A7K1UAL4</accession>
<dbReference type="RefSeq" id="WP_157308849.1">
    <property type="nucleotide sequence ID" value="NZ_WRXN01000013.1"/>
</dbReference>
<dbReference type="Pfam" id="PF00668">
    <property type="entry name" value="Condensation"/>
    <property type="match status" value="3"/>
</dbReference>
<dbReference type="InterPro" id="IPR020806">
    <property type="entry name" value="PKS_PP-bd"/>
</dbReference>
<keyword evidence="3" id="KW-0596">Phosphopantetheine</keyword>
<dbReference type="GO" id="GO:0031177">
    <property type="term" value="F:phosphopantetheine binding"/>
    <property type="evidence" value="ECO:0007669"/>
    <property type="project" value="InterPro"/>
</dbReference>
<dbReference type="Gene3D" id="1.10.1200.10">
    <property type="entry name" value="ACP-like"/>
    <property type="match status" value="2"/>
</dbReference>
<keyword evidence="7" id="KW-1185">Reference proteome</keyword>
<dbReference type="InterPro" id="IPR044894">
    <property type="entry name" value="TubC_N_sf"/>
</dbReference>
<dbReference type="InterPro" id="IPR025110">
    <property type="entry name" value="AMP-bd_C"/>
</dbReference>
<dbReference type="FunFam" id="1.10.1200.10:FF:000005">
    <property type="entry name" value="Nonribosomal peptide synthetase 1"/>
    <property type="match status" value="1"/>
</dbReference>
<dbReference type="PROSITE" id="PS00455">
    <property type="entry name" value="AMP_BINDING"/>
    <property type="match status" value="2"/>
</dbReference>
<dbReference type="Gene3D" id="1.10.10.1830">
    <property type="entry name" value="Non-ribosomal peptide synthase, adenylation domain"/>
    <property type="match status" value="1"/>
</dbReference>
<comment type="cofactor">
    <cofactor evidence="1">
        <name>pantetheine 4'-phosphate</name>
        <dbReference type="ChEBI" id="CHEBI:47942"/>
    </cofactor>
</comment>
<dbReference type="SUPFAM" id="SSF56801">
    <property type="entry name" value="Acetyl-CoA synthetase-like"/>
    <property type="match status" value="2"/>
</dbReference>
<dbReference type="Pfam" id="PF00501">
    <property type="entry name" value="AMP-binding"/>
    <property type="match status" value="2"/>
</dbReference>
<dbReference type="SUPFAM" id="SSF52777">
    <property type="entry name" value="CoA-dependent acyltransferases"/>
    <property type="match status" value="6"/>
</dbReference>
<dbReference type="InterPro" id="IPR010071">
    <property type="entry name" value="AA_adenyl_dom"/>
</dbReference>
<sequence>MEELLRTLKRNNIAVSLDKSDLKVKFNGTALPADLVRQLKDNKASLIKYLSGLNKEAATGHIGKAATADHYPLSSSQRRVWMVSQLEDGNRAYNMPGVFLFEGNFDLSAFSRALDALIARHESLRTVFREVEDEARQFILLPHEAGFRVDYRDLREEGDRDSKAKELIQAALVAPFNLSTGPLLRVGLYRIADDRHVFVYVMHHIISDGWSLNIMIRELFSLYNAYTGNAGEELLPLRIQYKDYAVWQQEQLSDEKLSAHQSYWLKQFEGTLPVIDFPTDYERPAMKTYNGRLQSWYIAPALSKGIKALSQEQGGTLFMGLLAAINVLMYRYTGQEDQIIGTPVAGREHADLEDQIGFYLNTLALRAKFSGSHTFRELLENVRQVTLAAYEHQVYPFDKLVDELHLKRDLSRGVLFDVMILLQNTQQAEAIGREAEQTLGDIRIKGYGGGESVVSKYDLTFYFTEVQDTIRLDIEYNNDLFNAATIERLEAYFEQLLAAATAAPERTIDELVFMNTGSQLIEGGHDTITEFACTHHQERLWFIDQFEKNYLYQGSPVYHNLPLIVRFNEKPDIGLLNDSIRKCIDRYAILRTTVVNRNSVPFQVTGPGTFDGLKVQHVAGSARDRACVIRHCLTAIEQPMEIDSESLVRFNLLEFEDGGWVFVITAHHLIADRQSLRLLFNEITAHYCGTPVTNEGQLQYADLAVWQKGLPADALAPLSVYWKKKLKDAPVLYLDTDNEREHIHIYSAAEQQKILTPELSARVHAFCNDRNITPFTFLLTAFNTLLYRYTGSDEIVIGTLYPNRDNEAVKAVIGPVANLLTLKSEVKPGVSFRELLQQVASDYQRAVECAAVPFEKVVLDVNPGKDMSRTALFDIMIHYEKEEHAFDIVELNYGLGKYDFNLLIKDGSHLEFFLTYNERYFGSARIERLLEHYTGIIEAALNGYESAVSGFPYLAPAETAQLLHGFNETGTAYPREKTIVHLFEEQVALTPDNIAVVFEDTTLTYRELNEQANRLGKYLRTVYGIRPDDLVGIKLDRSEKMIIAILGILKSGGAYVPVEPDYPQDRIDFMLSDSGCRVLIDPVEWAKFEAQADKYAAVNPPVVNLPGDLAYVIYTSGTTGKPKGTLIEHNNVVRLFKTEKQLYDFKPTDVWTVFHSYCFDFSVWEMYGALLYGGKVVVVPAITAKDPDAFIDLLCREGVTVLNQTPSAFDNLVRHELARPSAALKLRYVIFGGEALNPGNLKEWRKRYPGTCLVNMYGITETTVHVTFKEITEKEIERGSSNIGMPIPTLRCYVLDQHQQLLPVGTSGELYVGGEGVSRGYLNREELTARRFIESPFNRGERLYRSGDKVKLLENGEMEYIGRIDNQVKIRGYRIELGEVENVLRRYEKIDDVVVLARKDDRGETSLVAYVVSREQLNVTALRLALAQYLPAYMLPGYFVQLERLPLTSNGKIDKKNLPDPAGMDLSAGTTYVAPRNATEAKLAAIWQEVLDRESVSITDNFFELGGHSLKATRLTNLIHKEFDIRIALRDIFTKPVLEEQALLVANAGKSAFTAISPAPVQPHYPLSSSQRRIWMLCQLEGSSTAYNMPGAFVFEGALDRTALSYALSTLVARHESLRTVFRETEAGEIRQFILQPEMAGISLAYNDLRDAADTERQAERQVQKMLAAPFDLAQGPLLRAGLYRVAGNKWFFGYVMHHIISDGWSMNILMNELLQCYNAACKEQEAALPHLNIQYKDYAVWQQEQLAGDILNGHRAWWLEQFKGELPVLELPADRPRPVIKTYHGGTVHKEIGKEPTRQLRRIVQEESSTLFMGILAAVNVLLHRYSGQDDIIIGSPIAGRTHDDLKDQIGFYVNTLALRTRFSKEDSYLGLLSAVKQATLGAYEHQVYPFDELVDELRLQRDTSRSPLFDVMVMLQNNEAGNSGAEQGMEHVIVRQYGNTEEIVSKFDLTFNFVEAGDTLQIDIEYNRDIYEADTVARMANHLEQLFTAVTANPHQPVSQLNYLDHAEQEQLLITFNQAASVYPADKTVIDLFEEQVYKTPDDTAVIFGETSLSYRKLNEQANRLASYLRSVYRLEPNDLVAIKQDRSEWMIISILGVLKSGAAYVPVDPAYPADRIEYLLSDSGCKVLIDEAELNRFRAEADGYSPRDMKMIQHADHLAYVIYTSGSTGLPKGCTVTCSNLSGYIQWANSYYFNETGPASFGLYTSLSFDLTVTSIFCPLTQGGRLFVYRQDEELPSILEHSFSPESGINCIKLTPSHIHILKQLDIHATSVQCAIVGGEDVTPEQVNILKSISQGIRIYNEYGPTEATVGCIVKELEPDTRILIGKPISGTGIYILDDELALCPVGIPGEIFIRGTGVAKGYLNKPELTRQKFLPDPFAGKSAMYRTGDLARWLPDGDIEFFGRKDDQVKIRGHRIELGEIESALQDYPGINAAAVIARAGKDGQKELVAYITGVHTLSTSEIRAFLVRSLPVYMLPDHYVQLETLPLTQNGKVDRKRLPDPGDARLTTGQAYEAPRNEKEACLVAVWQEVLGDMPIGINDNFFDLGGNSMKLMKMVGLLNKTLGCRISVVSAFRFPSIAALAAYLGAAEQQDMQAGAEEDQRSVDIMEETFSLLNE</sequence>
<dbReference type="InterPro" id="IPR042099">
    <property type="entry name" value="ANL_N_sf"/>
</dbReference>
<evidence type="ECO:0000313" key="7">
    <source>
        <dbReference type="Proteomes" id="UP000461730"/>
    </source>
</evidence>
<dbReference type="Gene3D" id="3.30.559.30">
    <property type="entry name" value="Nonribosomal peptide synthetase, condensation domain"/>
    <property type="match status" value="3"/>
</dbReference>
<dbReference type="FunFam" id="2.30.38.10:FF:000001">
    <property type="entry name" value="Non-ribosomal peptide synthetase PvdI"/>
    <property type="match status" value="1"/>
</dbReference>
<dbReference type="FunFam" id="3.30.300.30:FF:000010">
    <property type="entry name" value="Enterobactin synthetase component F"/>
    <property type="match status" value="2"/>
</dbReference>
<dbReference type="PROSITE" id="PS00012">
    <property type="entry name" value="PHOSPHOPANTETHEINE"/>
    <property type="match status" value="2"/>
</dbReference>
<dbReference type="CDD" id="cd17643">
    <property type="entry name" value="A_NRPS_Cytc1-like"/>
    <property type="match status" value="1"/>
</dbReference>
<dbReference type="FunFam" id="3.40.50.980:FF:000002">
    <property type="entry name" value="Enterobactin synthetase component F"/>
    <property type="match status" value="1"/>
</dbReference>
<dbReference type="PANTHER" id="PTHR45527:SF14">
    <property type="entry name" value="PLIPASTATIN SYNTHASE SUBUNIT B"/>
    <property type="match status" value="1"/>
</dbReference>
<comment type="caution">
    <text evidence="6">The sequence shown here is derived from an EMBL/GenBank/DDBJ whole genome shotgun (WGS) entry which is preliminary data.</text>
</comment>
<dbReference type="FunFam" id="3.40.50.12780:FF:000012">
    <property type="entry name" value="Non-ribosomal peptide synthetase"/>
    <property type="match status" value="1"/>
</dbReference>
<dbReference type="InterPro" id="IPR001242">
    <property type="entry name" value="Condensation_dom"/>
</dbReference>
<dbReference type="InterPro" id="IPR045851">
    <property type="entry name" value="AMP-bd_C_sf"/>
</dbReference>
<dbReference type="CDD" id="cd19531">
    <property type="entry name" value="LCL_NRPS-like"/>
    <property type="match status" value="2"/>
</dbReference>
<dbReference type="GO" id="GO:0044550">
    <property type="term" value="P:secondary metabolite biosynthetic process"/>
    <property type="evidence" value="ECO:0007669"/>
    <property type="project" value="UniProtKB-ARBA"/>
</dbReference>
<feature type="domain" description="Carrier" evidence="5">
    <location>
        <begin position="1474"/>
        <end position="1549"/>
    </location>
</feature>
<organism evidence="6 7">
    <name type="scientific">Chitinophaga tropicalis</name>
    <dbReference type="NCBI Taxonomy" id="2683588"/>
    <lineage>
        <taxon>Bacteria</taxon>
        <taxon>Pseudomonadati</taxon>
        <taxon>Bacteroidota</taxon>
        <taxon>Chitinophagia</taxon>
        <taxon>Chitinophagales</taxon>
        <taxon>Chitinophagaceae</taxon>
        <taxon>Chitinophaga</taxon>
    </lineage>
</organism>
<dbReference type="GO" id="GO:0043041">
    <property type="term" value="P:amino acid activation for nonribosomal peptide biosynthetic process"/>
    <property type="evidence" value="ECO:0007669"/>
    <property type="project" value="TreeGrafter"/>
</dbReference>
<dbReference type="InterPro" id="IPR023213">
    <property type="entry name" value="CAT-like_dom_sf"/>
</dbReference>
<comment type="similarity">
    <text evidence="2">Belongs to the ATP-dependent AMP-binding enzyme family.</text>
</comment>